<dbReference type="GO" id="GO:0005886">
    <property type="term" value="C:plasma membrane"/>
    <property type="evidence" value="ECO:0007669"/>
    <property type="project" value="TreeGrafter"/>
</dbReference>
<dbReference type="OMA" id="HILMNRM"/>
<dbReference type="GO" id="GO:0031638">
    <property type="term" value="P:zymogen activation"/>
    <property type="evidence" value="ECO:0007669"/>
    <property type="project" value="TreeGrafter"/>
</dbReference>
<keyword evidence="14" id="KW-1185">Reference proteome</keyword>
<dbReference type="Gene3D" id="3.10.250.10">
    <property type="entry name" value="SRCR-like domain"/>
    <property type="match status" value="2"/>
</dbReference>
<reference evidence="13" key="2">
    <citation type="submission" date="2025-09" db="UniProtKB">
        <authorList>
            <consortium name="Ensembl"/>
        </authorList>
    </citation>
    <scope>IDENTIFICATION</scope>
</reference>
<dbReference type="GeneTree" id="ENSGT00940000166696"/>
<dbReference type="PANTHER" id="PTHR48071:SF15">
    <property type="entry name" value="SRCR DOMAIN-CONTAINING PROTEIN"/>
    <property type="match status" value="1"/>
</dbReference>
<evidence type="ECO:0000256" key="7">
    <source>
        <dbReference type="ARBA" id="ARBA00023180"/>
    </source>
</evidence>
<comment type="caution">
    <text evidence="11">Lacks conserved residue(s) required for the propagation of feature annotation.</text>
</comment>
<feature type="disulfide bond" evidence="11">
    <location>
        <begin position="236"/>
        <end position="246"/>
    </location>
</feature>
<feature type="domain" description="SRCR" evidence="12">
    <location>
        <begin position="167"/>
        <end position="267"/>
    </location>
</feature>
<dbReference type="FunFam" id="3.10.250.10:FF:000007">
    <property type="entry name" value="Soluble scavenger receptor cysteine-rich domain-containing protein SSC5D"/>
    <property type="match status" value="1"/>
</dbReference>
<feature type="domain" description="SRCR" evidence="12">
    <location>
        <begin position="66"/>
        <end position="162"/>
    </location>
</feature>
<protein>
    <recommendedName>
        <fullName evidence="10">Soluble scavenger receptor cysteine-rich domain-containing protein SSC5D</fullName>
    </recommendedName>
</protein>
<dbReference type="Ensembl" id="ENSGMOT00000031692.1">
    <property type="protein sequence ID" value="ENSGMOP00000026288.1"/>
    <property type="gene ID" value="ENSGMOG00000030006.1"/>
</dbReference>
<dbReference type="InterPro" id="IPR036772">
    <property type="entry name" value="SRCR-like_dom_sf"/>
</dbReference>
<proteinExistence type="predicted"/>
<dbReference type="InterPro" id="IPR001190">
    <property type="entry name" value="SRCR"/>
</dbReference>
<dbReference type="PANTHER" id="PTHR48071">
    <property type="entry name" value="SRCR DOMAIN-CONTAINING PROTEIN"/>
    <property type="match status" value="1"/>
</dbReference>
<keyword evidence="6" id="KW-0675">Receptor</keyword>
<dbReference type="SUPFAM" id="SSF56487">
    <property type="entry name" value="SRCR-like"/>
    <property type="match status" value="2"/>
</dbReference>
<evidence type="ECO:0000256" key="4">
    <source>
        <dbReference type="ARBA" id="ARBA00022737"/>
    </source>
</evidence>
<feature type="disulfide bond" evidence="11">
    <location>
        <begin position="192"/>
        <end position="256"/>
    </location>
</feature>
<evidence type="ECO:0000256" key="5">
    <source>
        <dbReference type="ARBA" id="ARBA00023157"/>
    </source>
</evidence>
<comment type="subcellular location">
    <subcellularLocation>
        <location evidence="1">Secreted</location>
    </subcellularLocation>
</comment>
<reference evidence="13" key="1">
    <citation type="submission" date="2025-08" db="UniProtKB">
        <authorList>
            <consortium name="Ensembl"/>
        </authorList>
    </citation>
    <scope>IDENTIFICATION</scope>
</reference>
<dbReference type="GO" id="GO:0005615">
    <property type="term" value="C:extracellular space"/>
    <property type="evidence" value="ECO:0007669"/>
    <property type="project" value="TreeGrafter"/>
</dbReference>
<organism evidence="13 14">
    <name type="scientific">Gadus morhua</name>
    <name type="common">Atlantic cod</name>
    <dbReference type="NCBI Taxonomy" id="8049"/>
    <lineage>
        <taxon>Eukaryota</taxon>
        <taxon>Metazoa</taxon>
        <taxon>Chordata</taxon>
        <taxon>Craniata</taxon>
        <taxon>Vertebrata</taxon>
        <taxon>Euteleostomi</taxon>
        <taxon>Actinopterygii</taxon>
        <taxon>Neopterygii</taxon>
        <taxon>Teleostei</taxon>
        <taxon>Neoteleostei</taxon>
        <taxon>Acanthomorphata</taxon>
        <taxon>Zeiogadaria</taxon>
        <taxon>Gadariae</taxon>
        <taxon>Gadiformes</taxon>
        <taxon>Gadoidei</taxon>
        <taxon>Gadidae</taxon>
        <taxon>Gadus</taxon>
    </lineage>
</organism>
<sequence>MLEKSHLTQTFSRCLMRHDHGIKTSGTKREAKEDGRLFRLEGFLLYYGCLVRMRYVIYYLPFSEKVKLFNATDRCNGRLEVEHEGQWVKICKNSHWGDKEESLVCRELECGTPDKKAVRLNIGASTNLGSFTASCVGAETSIAVCPLQSNPSACVAAVVYCTGHPDIKLVNGIDRCSGRVEVQNDGQWGTVCDDSWDIRDAQVACRAMDCGTPLLIKPAAYYGPGRGNVWLDDLECFGNETSLMQCKHKPFGRSHCNHMQDAAVQCSSECPDL</sequence>
<dbReference type="SMART" id="SM00202">
    <property type="entry name" value="SR"/>
    <property type="match status" value="2"/>
</dbReference>
<evidence type="ECO:0000256" key="10">
    <source>
        <dbReference type="ARBA" id="ARBA00069168"/>
    </source>
</evidence>
<evidence type="ECO:0000256" key="9">
    <source>
        <dbReference type="ARBA" id="ARBA00064153"/>
    </source>
</evidence>
<evidence type="ECO:0000256" key="8">
    <source>
        <dbReference type="ARBA" id="ARBA00058074"/>
    </source>
</evidence>
<dbReference type="Proteomes" id="UP000694546">
    <property type="component" value="Chromosome 21"/>
</dbReference>
<evidence type="ECO:0000256" key="6">
    <source>
        <dbReference type="ARBA" id="ARBA00023170"/>
    </source>
</evidence>
<accession>A0A8C5FCC6</accession>
<evidence type="ECO:0000259" key="12">
    <source>
        <dbReference type="PROSITE" id="PS50287"/>
    </source>
</evidence>
<comment type="function">
    <text evidence="8">Binds to extracellular matrix proteins. Binds to pathogen-associated molecular patterns (PAMPs) present on the cell walls of Gram-positive and Gram-negative bacteria and fungi, behaving as a pattern recognition receptor (PRR). Induces bacterial and fungal aggregation and subsequent inhibition of PAMP-induced cytokine release. Does not possess intrinsic bactericidal activity. May play a role in the innate defense and homeostasis of certain epithelial surfaces.</text>
</comment>
<name>A0A8C5FCC6_GADMO</name>
<keyword evidence="4" id="KW-0677">Repeat</keyword>
<dbReference type="AlphaFoldDB" id="A0A8C5FCC6"/>
<dbReference type="PRINTS" id="PR00258">
    <property type="entry name" value="SPERACTRCPTR"/>
</dbReference>
<dbReference type="GO" id="GO:0004252">
    <property type="term" value="F:serine-type endopeptidase activity"/>
    <property type="evidence" value="ECO:0007669"/>
    <property type="project" value="TreeGrafter"/>
</dbReference>
<evidence type="ECO:0000256" key="2">
    <source>
        <dbReference type="ARBA" id="ARBA00022525"/>
    </source>
</evidence>
<keyword evidence="7" id="KW-0325">Glycoprotein</keyword>
<dbReference type="PROSITE" id="PS50287">
    <property type="entry name" value="SRCR_2"/>
    <property type="match status" value="2"/>
</dbReference>
<comment type="subunit">
    <text evidence="9">Interacts with LGALS1 and laminin.</text>
</comment>
<evidence type="ECO:0000256" key="11">
    <source>
        <dbReference type="PROSITE-ProRule" id="PRU00196"/>
    </source>
</evidence>
<dbReference type="Pfam" id="PF00530">
    <property type="entry name" value="SRCR"/>
    <property type="match status" value="2"/>
</dbReference>
<evidence type="ECO:0000313" key="14">
    <source>
        <dbReference type="Proteomes" id="UP000694546"/>
    </source>
</evidence>
<evidence type="ECO:0000256" key="1">
    <source>
        <dbReference type="ARBA" id="ARBA00004613"/>
    </source>
</evidence>
<keyword evidence="5 11" id="KW-1015">Disulfide bond</keyword>
<evidence type="ECO:0000313" key="13">
    <source>
        <dbReference type="Ensembl" id="ENSGMOP00000026288.1"/>
    </source>
</evidence>
<feature type="disulfide bond" evidence="11">
    <location>
        <begin position="135"/>
        <end position="145"/>
    </location>
</feature>
<keyword evidence="2" id="KW-0964">Secreted</keyword>
<keyword evidence="3" id="KW-0732">Signal</keyword>
<feature type="disulfide bond" evidence="11">
    <location>
        <begin position="205"/>
        <end position="266"/>
    </location>
</feature>
<evidence type="ECO:0000256" key="3">
    <source>
        <dbReference type="ARBA" id="ARBA00022729"/>
    </source>
</evidence>